<evidence type="ECO:0000259" key="4">
    <source>
        <dbReference type="PROSITE" id="PS50893"/>
    </source>
</evidence>
<dbReference type="EMBL" id="BSPW01000082">
    <property type="protein sequence ID" value="GLT19707.1"/>
    <property type="molecule type" value="Genomic_DNA"/>
</dbReference>
<evidence type="ECO:0000256" key="3">
    <source>
        <dbReference type="ARBA" id="ARBA00022840"/>
    </source>
</evidence>
<proteinExistence type="predicted"/>
<dbReference type="SMART" id="SM00382">
    <property type="entry name" value="AAA"/>
    <property type="match status" value="2"/>
</dbReference>
<dbReference type="RefSeq" id="WP_284193544.1">
    <property type="nucleotide sequence ID" value="NZ_BSPW01000082.1"/>
</dbReference>
<organism evidence="5 6">
    <name type="scientific">Vibrio zhanjiangensis</name>
    <dbReference type="NCBI Taxonomy" id="1046128"/>
    <lineage>
        <taxon>Bacteria</taxon>
        <taxon>Pseudomonadati</taxon>
        <taxon>Pseudomonadota</taxon>
        <taxon>Gammaproteobacteria</taxon>
        <taxon>Vibrionales</taxon>
        <taxon>Vibrionaceae</taxon>
        <taxon>Vibrio</taxon>
    </lineage>
</organism>
<evidence type="ECO:0000313" key="5">
    <source>
        <dbReference type="EMBL" id="GLT19707.1"/>
    </source>
</evidence>
<evidence type="ECO:0000256" key="2">
    <source>
        <dbReference type="ARBA" id="ARBA00022741"/>
    </source>
</evidence>
<keyword evidence="2" id="KW-0547">Nucleotide-binding</keyword>
<sequence>MAIFDAHNIGYTFANGDTLFSNISCTMDKHRIGLIGRNGIGKSILSAILSGEISPSSGKVSAPSNFSIFTQERLTELEHGLTIAEYLEKHHILNALKHVQMGSCLEKWFEIIDQDWELESQLKQDLANLGLPPEPSFLCNELSGGQFTRLALWKRFRQSAELLILDEPSNHLDNTAKQWLIESMNVFSGAILLISHDRELLNQVEEIWQLSTTGLQVFGGNYDFYESQKYIEQQSIDKKLVNINRQKKQLDAQTQRNIEKAQQRAAKSNKLRRRGSQGKMLLNKMKESAENSLSNRSKLSQIKKTQLQCRERQLTTQQDRWKSQTFNVSSCQQTSNTRVLYLDGQLAFGTKAQLNLQLFSKDKIHLQGPNGCGKSTLLQTLSGKLSLSQGDVSTTSRFCYLDQHLTIIDQTRSVLDNFCLHVNGNSECSARTVLAGMGFRGDDVFKYAESLSGGEKIKLAMLIVSHHPKQPFLLLDEPDNHLDIDSKAILANALNDYQGGFLLVTHDCAFAHHSGVQQSYCMDHQGLTLTTPHDKD</sequence>
<dbReference type="Pfam" id="PF00005">
    <property type="entry name" value="ABC_tran"/>
    <property type="match status" value="2"/>
</dbReference>
<reference evidence="6" key="1">
    <citation type="journal article" date="2019" name="Int. J. Syst. Evol. Microbiol.">
        <title>The Global Catalogue of Microorganisms (GCM) 10K type strain sequencing project: providing services to taxonomists for standard genome sequencing and annotation.</title>
        <authorList>
            <consortium name="The Broad Institute Genomics Platform"/>
            <consortium name="The Broad Institute Genome Sequencing Center for Infectious Disease"/>
            <person name="Wu L."/>
            <person name="Ma J."/>
        </authorList>
    </citation>
    <scope>NUCLEOTIDE SEQUENCE [LARGE SCALE GENOMIC DNA]</scope>
    <source>
        <strain evidence="6">NBRC 108723</strain>
    </source>
</reference>
<dbReference type="InterPro" id="IPR050611">
    <property type="entry name" value="ABCF"/>
</dbReference>
<feature type="domain" description="ABC transporter" evidence="4">
    <location>
        <begin position="4"/>
        <end position="237"/>
    </location>
</feature>
<evidence type="ECO:0000256" key="1">
    <source>
        <dbReference type="ARBA" id="ARBA00022737"/>
    </source>
</evidence>
<dbReference type="PROSITE" id="PS50893">
    <property type="entry name" value="ABC_TRANSPORTER_2"/>
    <property type="match status" value="1"/>
</dbReference>
<dbReference type="InterPro" id="IPR003593">
    <property type="entry name" value="AAA+_ATPase"/>
</dbReference>
<dbReference type="Gene3D" id="3.40.50.300">
    <property type="entry name" value="P-loop containing nucleotide triphosphate hydrolases"/>
    <property type="match status" value="2"/>
</dbReference>
<dbReference type="GO" id="GO:0005524">
    <property type="term" value="F:ATP binding"/>
    <property type="evidence" value="ECO:0007669"/>
    <property type="project" value="UniProtKB-KW"/>
</dbReference>
<dbReference type="InterPro" id="IPR027417">
    <property type="entry name" value="P-loop_NTPase"/>
</dbReference>
<keyword evidence="3 5" id="KW-0067">ATP-binding</keyword>
<gene>
    <name evidence="5" type="ORF">GCM10007938_34900</name>
</gene>
<comment type="caution">
    <text evidence="5">The sequence shown here is derived from an EMBL/GenBank/DDBJ whole genome shotgun (WGS) entry which is preliminary data.</text>
</comment>
<dbReference type="PANTHER" id="PTHR19211:SF6">
    <property type="entry name" value="BLL7188 PROTEIN"/>
    <property type="match status" value="1"/>
</dbReference>
<accession>A0ABQ6F4U2</accession>
<dbReference type="Proteomes" id="UP001157138">
    <property type="component" value="Unassembled WGS sequence"/>
</dbReference>
<keyword evidence="6" id="KW-1185">Reference proteome</keyword>
<protein>
    <submittedName>
        <fullName evidence="5">ABC transporter ATP-binding protein</fullName>
    </submittedName>
</protein>
<dbReference type="SUPFAM" id="SSF52540">
    <property type="entry name" value="P-loop containing nucleoside triphosphate hydrolases"/>
    <property type="match status" value="2"/>
</dbReference>
<dbReference type="PANTHER" id="PTHR19211">
    <property type="entry name" value="ATP-BINDING TRANSPORT PROTEIN-RELATED"/>
    <property type="match status" value="1"/>
</dbReference>
<dbReference type="InterPro" id="IPR003439">
    <property type="entry name" value="ABC_transporter-like_ATP-bd"/>
</dbReference>
<name>A0ABQ6F4U2_9VIBR</name>
<keyword evidence="1" id="KW-0677">Repeat</keyword>
<evidence type="ECO:0000313" key="6">
    <source>
        <dbReference type="Proteomes" id="UP001157138"/>
    </source>
</evidence>